<dbReference type="NCBIfam" id="TIGR01728">
    <property type="entry name" value="SsuA_fam"/>
    <property type="match status" value="1"/>
</dbReference>
<dbReference type="FunFam" id="3.40.190.10:FF:000050">
    <property type="entry name" value="Sulfonate ABC transporter substrate-binding protein"/>
    <property type="match status" value="1"/>
</dbReference>
<evidence type="ECO:0000256" key="1">
    <source>
        <dbReference type="ARBA" id="ARBA00004418"/>
    </source>
</evidence>
<dbReference type="InterPro" id="IPR010067">
    <property type="entry name" value="ABC_SsuA_sub-bd"/>
</dbReference>
<dbReference type="PATRIC" id="fig|1705565.3.peg.4378"/>
<dbReference type="RefSeq" id="WP_054402784.1">
    <property type="nucleotide sequence ID" value="NZ_LIUT01000001.1"/>
</dbReference>
<evidence type="ECO:0000256" key="2">
    <source>
        <dbReference type="ARBA" id="ARBA00010742"/>
    </source>
</evidence>
<evidence type="ECO:0000256" key="5">
    <source>
        <dbReference type="ARBA" id="ARBA00055538"/>
    </source>
</evidence>
<dbReference type="OrthoDB" id="286202at2"/>
<proteinExistence type="inferred from homology"/>
<feature type="domain" description="Solute-binding protein family 3/N-terminal" evidence="8">
    <location>
        <begin position="47"/>
        <end position="277"/>
    </location>
</feature>
<evidence type="ECO:0000256" key="4">
    <source>
        <dbReference type="ARBA" id="ARBA00022729"/>
    </source>
</evidence>
<comment type="subcellular location">
    <subcellularLocation>
        <location evidence="1">Periplasm</location>
    </subcellularLocation>
</comment>
<evidence type="ECO:0000256" key="6">
    <source>
        <dbReference type="ARBA" id="ARBA00070228"/>
    </source>
</evidence>
<evidence type="ECO:0000259" key="8">
    <source>
        <dbReference type="SMART" id="SM00062"/>
    </source>
</evidence>
<dbReference type="Pfam" id="PF09084">
    <property type="entry name" value="NMT1"/>
    <property type="match status" value="1"/>
</dbReference>
<name>A0A0M1P6V0_9BACL</name>
<dbReference type="Proteomes" id="UP000036932">
    <property type="component" value="Unassembled WGS sequence"/>
</dbReference>
<dbReference type="Gene3D" id="3.40.190.10">
    <property type="entry name" value="Periplasmic binding protein-like II"/>
    <property type="match status" value="2"/>
</dbReference>
<dbReference type="InterPro" id="IPR015168">
    <property type="entry name" value="SsuA/THI5"/>
</dbReference>
<dbReference type="InterPro" id="IPR001638">
    <property type="entry name" value="Solute-binding_3/MltF_N"/>
</dbReference>
<dbReference type="GO" id="GO:0042597">
    <property type="term" value="C:periplasmic space"/>
    <property type="evidence" value="ECO:0007669"/>
    <property type="project" value="UniProtKB-SubCell"/>
</dbReference>
<dbReference type="EMBL" id="LIUT01000001">
    <property type="protein sequence ID" value="KOR89754.1"/>
    <property type="molecule type" value="Genomic_DNA"/>
</dbReference>
<dbReference type="GO" id="GO:0016020">
    <property type="term" value="C:membrane"/>
    <property type="evidence" value="ECO:0007669"/>
    <property type="project" value="InterPro"/>
</dbReference>
<accession>A0A0M1P6V0</accession>
<dbReference type="PROSITE" id="PS51257">
    <property type="entry name" value="PROKAR_LIPOPROTEIN"/>
    <property type="match status" value="1"/>
</dbReference>
<dbReference type="PANTHER" id="PTHR30024:SF42">
    <property type="entry name" value="ALIPHATIC SULFONATES-BINDING PROTEIN-RELATED"/>
    <property type="match status" value="1"/>
</dbReference>
<dbReference type="GO" id="GO:0042626">
    <property type="term" value="F:ATPase-coupled transmembrane transporter activity"/>
    <property type="evidence" value="ECO:0007669"/>
    <property type="project" value="InterPro"/>
</dbReference>
<keyword evidence="10" id="KW-1185">Reference proteome</keyword>
<dbReference type="SMART" id="SM00062">
    <property type="entry name" value="PBPb"/>
    <property type="match status" value="1"/>
</dbReference>
<evidence type="ECO:0000313" key="9">
    <source>
        <dbReference type="EMBL" id="KOR89754.1"/>
    </source>
</evidence>
<dbReference type="SUPFAM" id="SSF53850">
    <property type="entry name" value="Periplasmic binding protein-like II"/>
    <property type="match status" value="1"/>
</dbReference>
<evidence type="ECO:0000256" key="3">
    <source>
        <dbReference type="ARBA" id="ARBA00022448"/>
    </source>
</evidence>
<keyword evidence="3" id="KW-0813">Transport</keyword>
<keyword evidence="4 7" id="KW-0732">Signal</keyword>
<evidence type="ECO:0000256" key="7">
    <source>
        <dbReference type="SAM" id="SignalP"/>
    </source>
</evidence>
<sequence>MKANHTKITIMLFLAIAILVSGCGSNGSQSKIKAAEKGRNGKYQDVTVRLGVQGSGGLFGKAREEKWFEEEIGKLGVQVEWAEFQSGPPMTEAMASNRLDFAGLGNMPIIAAQAADIQFKVISQSLHGQKNVAIIVPPDSTAQTLSDLKGKKVAVTKGSNAFNFLYRGLVDQGVQVSDIEIIQLQPDEAQPAFDSGSIDAWAIWDPYITLNTLPGKGKVLVDGEQLGVLSPSFQIVRKEFAEQYPDLVTLYLKVLNRTLAWEKDNEAEALKRYADERGIPQEVIQATFNRSRSINIPVSDEIIAEQQKTADFQFEQKTIRKKIKVQEVFDNQYIEAASK</sequence>
<gene>
    <name evidence="9" type="ORF">AM231_11830</name>
</gene>
<comment type="similarity">
    <text evidence="2">Belongs to the bacterial solute-binding protein SsuA/TauA family.</text>
</comment>
<comment type="caution">
    <text evidence="9">The sequence shown here is derived from an EMBL/GenBank/DDBJ whole genome shotgun (WGS) entry which is preliminary data.</text>
</comment>
<feature type="chain" id="PRO_5039495533" description="Putative aliphatic sulfonates-binding protein" evidence="7">
    <location>
        <begin position="24"/>
        <end position="339"/>
    </location>
</feature>
<organism evidence="9 10">
    <name type="scientific">Paenibacillus solani</name>
    <dbReference type="NCBI Taxonomy" id="1705565"/>
    <lineage>
        <taxon>Bacteria</taxon>
        <taxon>Bacillati</taxon>
        <taxon>Bacillota</taxon>
        <taxon>Bacilli</taxon>
        <taxon>Bacillales</taxon>
        <taxon>Paenibacillaceae</taxon>
        <taxon>Paenibacillus</taxon>
    </lineage>
</organism>
<evidence type="ECO:0000313" key="10">
    <source>
        <dbReference type="Proteomes" id="UP000036932"/>
    </source>
</evidence>
<reference evidence="10" key="1">
    <citation type="submission" date="2015-08" db="EMBL/GenBank/DDBJ databases">
        <title>Genome sequencing project for genomic taxonomy and phylogenomics of Bacillus-like bacteria.</title>
        <authorList>
            <person name="Liu B."/>
            <person name="Wang J."/>
            <person name="Zhu Y."/>
            <person name="Liu G."/>
            <person name="Chen Q."/>
            <person name="Chen Z."/>
            <person name="Lan J."/>
            <person name="Che J."/>
            <person name="Ge C."/>
            <person name="Shi H."/>
            <person name="Pan Z."/>
            <person name="Liu X."/>
        </authorList>
    </citation>
    <scope>NUCLEOTIDE SEQUENCE [LARGE SCALE GENOMIC DNA]</scope>
    <source>
        <strain evidence="10">FJAT-22460</strain>
    </source>
</reference>
<comment type="function">
    <text evidence="5">Part of a binding-protein-dependent transport system for aliphatic sulfonates. Putative binding protein.</text>
</comment>
<dbReference type="AlphaFoldDB" id="A0A0M1P6V0"/>
<feature type="signal peptide" evidence="7">
    <location>
        <begin position="1"/>
        <end position="23"/>
    </location>
</feature>
<protein>
    <recommendedName>
        <fullName evidence="6">Putative aliphatic sulfonates-binding protein</fullName>
    </recommendedName>
</protein>
<dbReference type="PANTHER" id="PTHR30024">
    <property type="entry name" value="ALIPHATIC SULFONATES-BINDING PROTEIN-RELATED"/>
    <property type="match status" value="1"/>
</dbReference>